<name>A0A6B2KZG7_9EUKA</name>
<feature type="compositionally biased region" description="Polar residues" evidence="1">
    <location>
        <begin position="488"/>
        <end position="498"/>
    </location>
</feature>
<evidence type="ECO:0000256" key="1">
    <source>
        <dbReference type="SAM" id="MobiDB-lite"/>
    </source>
</evidence>
<evidence type="ECO:0000313" key="2">
    <source>
        <dbReference type="EMBL" id="NDV30089.1"/>
    </source>
</evidence>
<feature type="compositionally biased region" description="Basic and acidic residues" evidence="1">
    <location>
        <begin position="35"/>
        <end position="70"/>
    </location>
</feature>
<organism evidence="2">
    <name type="scientific">Arcella intermedia</name>
    <dbReference type="NCBI Taxonomy" id="1963864"/>
    <lineage>
        <taxon>Eukaryota</taxon>
        <taxon>Amoebozoa</taxon>
        <taxon>Tubulinea</taxon>
        <taxon>Elardia</taxon>
        <taxon>Arcellinida</taxon>
        <taxon>Sphaerothecina</taxon>
        <taxon>Arcellidae</taxon>
        <taxon>Arcella</taxon>
    </lineage>
</organism>
<dbReference type="AlphaFoldDB" id="A0A6B2KZG7"/>
<protein>
    <submittedName>
        <fullName evidence="2">Uncharacterized protein</fullName>
    </submittedName>
</protein>
<feature type="compositionally biased region" description="Low complexity" evidence="1">
    <location>
        <begin position="509"/>
        <end position="544"/>
    </location>
</feature>
<feature type="compositionally biased region" description="Polar residues" evidence="1">
    <location>
        <begin position="247"/>
        <end position="270"/>
    </location>
</feature>
<feature type="compositionally biased region" description="Basic and acidic residues" evidence="1">
    <location>
        <begin position="134"/>
        <end position="199"/>
    </location>
</feature>
<proteinExistence type="predicted"/>
<feature type="compositionally biased region" description="Basic and acidic residues" evidence="1">
    <location>
        <begin position="90"/>
        <end position="114"/>
    </location>
</feature>
<reference evidence="2" key="1">
    <citation type="journal article" date="2020" name="J. Eukaryot. Microbiol.">
        <title>De novo Sequencing, Assembly and Annotation of the Transcriptome for the Free-Living Testate Amoeba Arcella intermedia.</title>
        <authorList>
            <person name="Ribeiro G.M."/>
            <person name="Porfirio-Sousa A.L."/>
            <person name="Maurer-Alcala X.X."/>
            <person name="Katz L.A."/>
            <person name="Lahr D.J.G."/>
        </authorList>
    </citation>
    <scope>NUCLEOTIDE SEQUENCE</scope>
</reference>
<feature type="compositionally biased region" description="Low complexity" evidence="1">
    <location>
        <begin position="321"/>
        <end position="335"/>
    </location>
</feature>
<feature type="compositionally biased region" description="Basic and acidic residues" evidence="1">
    <location>
        <begin position="427"/>
        <end position="451"/>
    </location>
</feature>
<feature type="compositionally biased region" description="Basic and acidic residues" evidence="1">
    <location>
        <begin position="284"/>
        <end position="303"/>
    </location>
</feature>
<dbReference type="EMBL" id="GIBP01001120">
    <property type="protein sequence ID" value="NDV30089.1"/>
    <property type="molecule type" value="Transcribed_RNA"/>
</dbReference>
<feature type="region of interest" description="Disordered" evidence="1">
    <location>
        <begin position="31"/>
        <end position="637"/>
    </location>
</feature>
<feature type="compositionally biased region" description="Basic and acidic residues" evidence="1">
    <location>
        <begin position="336"/>
        <end position="408"/>
    </location>
</feature>
<sequence length="637" mass="75304">MSEDEEFISEREKIKQERELHAKKVQGMEALISNREAERNKMNLLEKKKDQSHKNEQRQKKDEANEEYQHLFKPKNTSEVLEESLNISRKQREQARNDKKERRKLEEHSVHNESKTLINQYKNTGADDVLMQLAEEKKRREEELSKREQRRREMERLAIEEEERERREIEEKRKKWEKDLEAKLNRIDHTGSSGDHSEDGDVDLGDLLNRKGRSYSSHSDSEDDSNHRDLSDSLSGDDLESKRKPKGTSNAKQSSSKATTGKYTSSVDNRGNQKRVYKDQQPSNKKEEDRDIGKYDSRAKDSSYRSNDYDSYSTKKPSKTSAYDSYSTKSGSSKYTDYDTTHSHRARNEPEDYNPRRDTRDNRDARDSRDARDTRDARDARDARDTRDKRDARDARDTRDTRDSRDGWDSSYSKASSTKDYPSYSTYERRREREDSKPLSYDYRTDSKNETRGVGSTYSYSARDYPSKEYGSSRDYSSKYTSKEDRFGTSSRDYLSSNAKEDRPRYDDYSSSSRYTKTSSSDYQNPYRSTYSTTSDYRSTGRSGASSYGYKELDYTRDTRDSRDYTRDYTRDSRDTTRDYTSTRDSDTTSLGGYGADSWERDSRRKERENRIKSLREEEKEYQTKQRQRKLNSRFNY</sequence>
<feature type="compositionally biased region" description="Basic and acidic residues" evidence="1">
    <location>
        <begin position="499"/>
        <end position="508"/>
    </location>
</feature>
<feature type="compositionally biased region" description="Basic and acidic residues" evidence="1">
    <location>
        <begin position="551"/>
        <end position="587"/>
    </location>
</feature>
<feature type="compositionally biased region" description="Basic residues" evidence="1">
    <location>
        <begin position="626"/>
        <end position="637"/>
    </location>
</feature>
<feature type="compositionally biased region" description="Basic and acidic residues" evidence="1">
    <location>
        <begin position="598"/>
        <end position="624"/>
    </location>
</feature>
<feature type="compositionally biased region" description="Polar residues" evidence="1">
    <location>
        <begin position="410"/>
        <end position="426"/>
    </location>
</feature>
<accession>A0A6B2KZG7</accession>